<comment type="similarity">
    <text evidence="6">Belongs to the RNase D family.</text>
</comment>
<dbReference type="STRING" id="1034345.GCA_000236865_00103"/>
<comment type="catalytic activity">
    <reaction evidence="6">
        <text>Exonucleolytic cleavage that removes extra residues from the 3'-terminus of tRNA to produce 5'-mononucleotides.</text>
        <dbReference type="EC" id="3.1.13.5"/>
    </reaction>
</comment>
<dbReference type="SMART" id="SM00474">
    <property type="entry name" value="35EXOc"/>
    <property type="match status" value="1"/>
</dbReference>
<dbReference type="InterPro" id="IPR002562">
    <property type="entry name" value="3'-5'_exonuclease_dom"/>
</dbReference>
<dbReference type="EC" id="3.1.13.5" evidence="6"/>
<comment type="cofactor">
    <cofactor evidence="6">
        <name>a divalent metal cation</name>
        <dbReference type="ChEBI" id="CHEBI:60240"/>
    </cofactor>
</comment>
<dbReference type="InterPro" id="IPR002121">
    <property type="entry name" value="HRDC_dom"/>
</dbReference>
<dbReference type="RefSeq" id="WP_114620740.1">
    <property type="nucleotide sequence ID" value="NZ_PPTP01000005.1"/>
</dbReference>
<dbReference type="InterPro" id="IPR051086">
    <property type="entry name" value="RNase_D-like"/>
</dbReference>
<dbReference type="GO" id="GO:0000166">
    <property type="term" value="F:nucleotide binding"/>
    <property type="evidence" value="ECO:0007669"/>
    <property type="project" value="InterPro"/>
</dbReference>
<dbReference type="PANTHER" id="PTHR47649">
    <property type="entry name" value="RIBONUCLEASE D"/>
    <property type="match status" value="1"/>
</dbReference>
<dbReference type="GO" id="GO:0005737">
    <property type="term" value="C:cytoplasm"/>
    <property type="evidence" value="ECO:0007669"/>
    <property type="project" value="UniProtKB-SubCell"/>
</dbReference>
<accession>A0A369LBD7</accession>
<keyword evidence="9" id="KW-1185">Reference proteome</keyword>
<keyword evidence="5 6" id="KW-0269">Exonuclease</keyword>
<feature type="domain" description="HRDC" evidence="7">
    <location>
        <begin position="207"/>
        <end position="287"/>
    </location>
</feature>
<dbReference type="GO" id="GO:0008408">
    <property type="term" value="F:3'-5' exonuclease activity"/>
    <property type="evidence" value="ECO:0007669"/>
    <property type="project" value="InterPro"/>
</dbReference>
<dbReference type="NCBIfam" id="TIGR01388">
    <property type="entry name" value="rnd"/>
    <property type="match status" value="1"/>
</dbReference>
<dbReference type="HAMAP" id="MF_01899">
    <property type="entry name" value="RNase_D"/>
    <property type="match status" value="1"/>
</dbReference>
<comment type="function">
    <text evidence="6">Exonuclease involved in the 3' processing of various precursor tRNAs. Initiates hydrolysis at the 3'-terminus of an RNA molecule and releases 5'-mononucleotides.</text>
</comment>
<dbReference type="AlphaFoldDB" id="A0A369LBD7"/>
<protein>
    <recommendedName>
        <fullName evidence="6">Ribonuclease D</fullName>
        <shortName evidence="6">RNase D</shortName>
        <ecNumber evidence="6">3.1.13.5</ecNumber>
    </recommendedName>
</protein>
<dbReference type="PROSITE" id="PS50967">
    <property type="entry name" value="HRDC"/>
    <property type="match status" value="1"/>
</dbReference>
<organism evidence="8 9">
    <name type="scientific">Senegalimassilia anaerobia</name>
    <dbReference type="NCBI Taxonomy" id="1473216"/>
    <lineage>
        <taxon>Bacteria</taxon>
        <taxon>Bacillati</taxon>
        <taxon>Actinomycetota</taxon>
        <taxon>Coriobacteriia</taxon>
        <taxon>Coriobacteriales</taxon>
        <taxon>Coriobacteriaceae</taxon>
        <taxon>Senegalimassilia</taxon>
    </lineage>
</organism>
<dbReference type="Pfam" id="PF00570">
    <property type="entry name" value="HRDC"/>
    <property type="match status" value="1"/>
</dbReference>
<proteinExistence type="inferred from homology"/>
<evidence type="ECO:0000256" key="3">
    <source>
        <dbReference type="ARBA" id="ARBA00022722"/>
    </source>
</evidence>
<dbReference type="InterPro" id="IPR012337">
    <property type="entry name" value="RNaseH-like_sf"/>
</dbReference>
<dbReference type="SUPFAM" id="SSF53098">
    <property type="entry name" value="Ribonuclease H-like"/>
    <property type="match status" value="1"/>
</dbReference>
<dbReference type="GO" id="GO:0003676">
    <property type="term" value="F:nucleic acid binding"/>
    <property type="evidence" value="ECO:0007669"/>
    <property type="project" value="InterPro"/>
</dbReference>
<comment type="subcellular location">
    <subcellularLocation>
        <location evidence="6">Cytoplasm</location>
    </subcellularLocation>
</comment>
<dbReference type="Pfam" id="PF01612">
    <property type="entry name" value="DNA_pol_A_exo1"/>
    <property type="match status" value="1"/>
</dbReference>
<comment type="caution">
    <text evidence="8">The sequence shown here is derived from an EMBL/GenBank/DDBJ whole genome shotgun (WGS) entry which is preliminary data.</text>
</comment>
<dbReference type="EMBL" id="PPTP01000005">
    <property type="protein sequence ID" value="RDB55298.1"/>
    <property type="molecule type" value="Genomic_DNA"/>
</dbReference>
<gene>
    <name evidence="6 8" type="primary">rnd</name>
    <name evidence="8" type="ORF">C1880_06290</name>
</gene>
<dbReference type="InterPro" id="IPR044876">
    <property type="entry name" value="HRDC_dom_sf"/>
</dbReference>
<evidence type="ECO:0000259" key="7">
    <source>
        <dbReference type="PROSITE" id="PS50967"/>
    </source>
</evidence>
<evidence type="ECO:0000256" key="6">
    <source>
        <dbReference type="HAMAP-Rule" id="MF_01899"/>
    </source>
</evidence>
<keyword evidence="4 6" id="KW-0378">Hydrolase</keyword>
<sequence length="384" mass="43856">MYIEDQEALEAFVERARCSSVLAIDTEFLREKTYYARLCLIQFATDDEVAVVDPFCMEDLHVLAPLLEDAGVMKVLHSGGQDLEILWHEVGVLPQPLFDTQVAAALLGHTQQIGYGALVGAECGVALKKVDSFTDWSRRPLSESQLRYAADDVIYLPRMYEHMKQELERQGRLHWLDPEFAEMCDPARFESDERERYRRLKRVGQLSRKQLAAAREVAAWREVTAQKRNVPRKWVITDEQIVEACKREARTIDDLFMVRGMREKLNTRDARTVAGLMKKALESGPQSWPELDRSGRNEPNVDAPLDLMSALVRLRAKENGVAFPTLASHDDLVRMARGYRQGIDLLRGWRRALVGEELIELLEGKLVLSLDGHDLRVTRLDGEE</sequence>
<dbReference type="SUPFAM" id="SSF47819">
    <property type="entry name" value="HRDC-like"/>
    <property type="match status" value="2"/>
</dbReference>
<dbReference type="CDD" id="cd06142">
    <property type="entry name" value="RNaseD_exo"/>
    <property type="match status" value="1"/>
</dbReference>
<keyword evidence="1 6" id="KW-0963">Cytoplasm</keyword>
<reference evidence="8 9" key="1">
    <citation type="journal article" date="2018" name="Elife">
        <title>Discovery and characterization of a prevalent human gut bacterial enzyme sufficient for the inactivation of a family of plant toxins.</title>
        <authorList>
            <person name="Koppel N."/>
            <person name="Bisanz J.E."/>
            <person name="Pandelia M.E."/>
            <person name="Turnbaugh P.J."/>
            <person name="Balskus E.P."/>
        </authorList>
    </citation>
    <scope>NUCLEOTIDE SEQUENCE [LARGE SCALE GENOMIC DNA]</scope>
    <source>
        <strain evidence="9">anaerobia AP69FAA</strain>
    </source>
</reference>
<dbReference type="Gene3D" id="1.10.150.80">
    <property type="entry name" value="HRDC domain"/>
    <property type="match status" value="1"/>
</dbReference>
<dbReference type="Proteomes" id="UP000253792">
    <property type="component" value="Unassembled WGS sequence"/>
</dbReference>
<dbReference type="OrthoDB" id="144122at2"/>
<evidence type="ECO:0000256" key="2">
    <source>
        <dbReference type="ARBA" id="ARBA00022694"/>
    </source>
</evidence>
<dbReference type="InterPro" id="IPR010997">
    <property type="entry name" value="HRDC-like_sf"/>
</dbReference>
<dbReference type="InterPro" id="IPR036397">
    <property type="entry name" value="RNaseH_sf"/>
</dbReference>
<evidence type="ECO:0000256" key="1">
    <source>
        <dbReference type="ARBA" id="ARBA00022490"/>
    </source>
</evidence>
<keyword evidence="3 6" id="KW-0540">Nuclease</keyword>
<keyword evidence="2 6" id="KW-0819">tRNA processing</keyword>
<name>A0A369LBD7_9ACTN</name>
<evidence type="ECO:0000313" key="9">
    <source>
        <dbReference type="Proteomes" id="UP000253792"/>
    </source>
</evidence>
<evidence type="ECO:0000256" key="5">
    <source>
        <dbReference type="ARBA" id="ARBA00022839"/>
    </source>
</evidence>
<evidence type="ECO:0000256" key="4">
    <source>
        <dbReference type="ARBA" id="ARBA00022801"/>
    </source>
</evidence>
<dbReference type="PANTHER" id="PTHR47649:SF1">
    <property type="entry name" value="RIBONUCLEASE D"/>
    <property type="match status" value="1"/>
</dbReference>
<dbReference type="Gene3D" id="3.30.420.10">
    <property type="entry name" value="Ribonuclease H-like superfamily/Ribonuclease H"/>
    <property type="match status" value="1"/>
</dbReference>
<dbReference type="SMART" id="SM00341">
    <property type="entry name" value="HRDC"/>
    <property type="match status" value="1"/>
</dbReference>
<dbReference type="GO" id="GO:0042780">
    <property type="term" value="P:tRNA 3'-end processing"/>
    <property type="evidence" value="ECO:0007669"/>
    <property type="project" value="UniProtKB-UniRule"/>
</dbReference>
<evidence type="ECO:0000313" key="8">
    <source>
        <dbReference type="EMBL" id="RDB55298.1"/>
    </source>
</evidence>
<dbReference type="InterPro" id="IPR006292">
    <property type="entry name" value="RNase_D"/>
</dbReference>
<dbReference type="GO" id="GO:0033890">
    <property type="term" value="F:ribonuclease D activity"/>
    <property type="evidence" value="ECO:0007669"/>
    <property type="project" value="UniProtKB-UniRule"/>
</dbReference>